<evidence type="ECO:0000313" key="2">
    <source>
        <dbReference type="EMBL" id="OQE15104.1"/>
    </source>
</evidence>
<dbReference type="PROSITE" id="PS50097">
    <property type="entry name" value="BTB"/>
    <property type="match status" value="1"/>
</dbReference>
<reference evidence="3" key="1">
    <citation type="journal article" date="2017" name="Nat. Microbiol.">
        <title>Global analysis of biosynthetic gene clusters reveals vast potential of secondary metabolite production in Penicillium species.</title>
        <authorList>
            <person name="Nielsen J.C."/>
            <person name="Grijseels S."/>
            <person name="Prigent S."/>
            <person name="Ji B."/>
            <person name="Dainat J."/>
            <person name="Nielsen K.F."/>
            <person name="Frisvad J.C."/>
            <person name="Workman M."/>
            <person name="Nielsen J."/>
        </authorList>
    </citation>
    <scope>NUCLEOTIDE SEQUENCE [LARGE SCALE GENOMIC DNA]</scope>
    <source>
        <strain evidence="3">IBT 24891</strain>
    </source>
</reference>
<dbReference type="InterPro" id="IPR003131">
    <property type="entry name" value="T1-type_BTB"/>
</dbReference>
<dbReference type="OrthoDB" id="2414723at2759"/>
<evidence type="ECO:0000313" key="3">
    <source>
        <dbReference type="Proteomes" id="UP000191285"/>
    </source>
</evidence>
<dbReference type="CDD" id="cd18316">
    <property type="entry name" value="BTB_POZ_KCTD-like"/>
    <property type="match status" value="1"/>
</dbReference>
<dbReference type="GO" id="GO:0051260">
    <property type="term" value="P:protein homooligomerization"/>
    <property type="evidence" value="ECO:0007669"/>
    <property type="project" value="InterPro"/>
</dbReference>
<dbReference type="SUPFAM" id="SSF54695">
    <property type="entry name" value="POZ domain"/>
    <property type="match status" value="1"/>
</dbReference>
<dbReference type="Gene3D" id="3.30.710.10">
    <property type="entry name" value="Potassium Channel Kv1.1, Chain A"/>
    <property type="match status" value="1"/>
</dbReference>
<name>A0A1V6SN59_9EURO</name>
<dbReference type="Proteomes" id="UP000191285">
    <property type="component" value="Unassembled WGS sequence"/>
</dbReference>
<keyword evidence="3" id="KW-1185">Reference proteome</keyword>
<dbReference type="EMBL" id="MLKD01000030">
    <property type="protein sequence ID" value="OQE15104.1"/>
    <property type="molecule type" value="Genomic_DNA"/>
</dbReference>
<comment type="caution">
    <text evidence="2">The sequence shown here is derived from an EMBL/GenBank/DDBJ whole genome shotgun (WGS) entry which is preliminary data.</text>
</comment>
<feature type="domain" description="BTB" evidence="1">
    <location>
        <begin position="17"/>
        <end position="84"/>
    </location>
</feature>
<dbReference type="PANTHER" id="PTHR11145">
    <property type="entry name" value="BTB/POZ DOMAIN-CONTAINING ADAPTER FOR CUL3-MEDIATED RHOA DEGRADATION PROTEIN FAMILY MEMBER"/>
    <property type="match status" value="1"/>
</dbReference>
<proteinExistence type="predicted"/>
<accession>A0A1V6SN59</accession>
<organism evidence="2 3">
    <name type="scientific">Penicillium steckii</name>
    <dbReference type="NCBI Taxonomy" id="303698"/>
    <lineage>
        <taxon>Eukaryota</taxon>
        <taxon>Fungi</taxon>
        <taxon>Dikarya</taxon>
        <taxon>Ascomycota</taxon>
        <taxon>Pezizomycotina</taxon>
        <taxon>Eurotiomycetes</taxon>
        <taxon>Eurotiomycetidae</taxon>
        <taxon>Eurotiales</taxon>
        <taxon>Aspergillaceae</taxon>
        <taxon>Penicillium</taxon>
    </lineage>
</organism>
<sequence>MSVIHVPRLDSHIPHARHVTLQVGERRLITSRETLVRESGFFASLLSGRWESELRDGSYFVDADPGLFEHILRYLRRGVFPIFHDVQKGHDHPLYLALLEEARYFQIDRLQDWLENKRYLQALTVKSSVVELDEKLKPKDFMATELSGSAPTTLHIGWEKRNVYVCPRGIHVHRGKHEECGRKCRNLRHDTGFIYDKELSAKILRVKMDTELDSRACLANREVESETELAPGRSMG</sequence>
<evidence type="ECO:0000259" key="1">
    <source>
        <dbReference type="PROSITE" id="PS50097"/>
    </source>
</evidence>
<dbReference type="InterPro" id="IPR011333">
    <property type="entry name" value="SKP1/BTB/POZ_sf"/>
</dbReference>
<dbReference type="AlphaFoldDB" id="A0A1V6SN59"/>
<gene>
    <name evidence="2" type="ORF">PENSTE_c030G09996</name>
</gene>
<dbReference type="SMART" id="SM00225">
    <property type="entry name" value="BTB"/>
    <property type="match status" value="1"/>
</dbReference>
<dbReference type="PANTHER" id="PTHR11145:SF8">
    <property type="entry name" value="RE57120P"/>
    <property type="match status" value="1"/>
</dbReference>
<dbReference type="Pfam" id="PF02214">
    <property type="entry name" value="BTB_2"/>
    <property type="match status" value="1"/>
</dbReference>
<dbReference type="InterPro" id="IPR000210">
    <property type="entry name" value="BTB/POZ_dom"/>
</dbReference>
<dbReference type="STRING" id="303698.A0A1V6SN59"/>
<protein>
    <recommendedName>
        <fullName evidence="1">BTB domain-containing protein</fullName>
    </recommendedName>
</protein>
<dbReference type="InterPro" id="IPR045068">
    <property type="entry name" value="BACURD1-3"/>
</dbReference>